<protein>
    <submittedName>
        <fullName evidence="4">Alpha-L-fucosidase 2</fullName>
        <ecNumber evidence="4">3.2.1.51</ecNumber>
    </submittedName>
</protein>
<dbReference type="SUPFAM" id="SSF48208">
    <property type="entry name" value="Six-hairpin glycosidases"/>
    <property type="match status" value="1"/>
</dbReference>
<gene>
    <name evidence="4" type="ORF">FHS57_001871</name>
</gene>
<dbReference type="InterPro" id="IPR027414">
    <property type="entry name" value="GH95_N_dom"/>
</dbReference>
<dbReference type="Pfam" id="PF22124">
    <property type="entry name" value="Glyco_hydro_95_cat"/>
    <property type="match status" value="1"/>
</dbReference>
<dbReference type="Gene3D" id="2.60.40.1180">
    <property type="entry name" value="Golgi alpha-mannosidase II"/>
    <property type="match status" value="1"/>
</dbReference>
<dbReference type="Pfam" id="PF21307">
    <property type="entry name" value="Glyco_hydro_95_C"/>
    <property type="match status" value="1"/>
</dbReference>
<dbReference type="GO" id="GO:0005975">
    <property type="term" value="P:carbohydrate metabolic process"/>
    <property type="evidence" value="ECO:0007669"/>
    <property type="project" value="InterPro"/>
</dbReference>
<dbReference type="Pfam" id="PF14498">
    <property type="entry name" value="Glyco_hyd_65N_2"/>
    <property type="match status" value="1"/>
</dbReference>
<dbReference type="RefSeq" id="WP_183972772.1">
    <property type="nucleotide sequence ID" value="NZ_JACIBY010000003.1"/>
</dbReference>
<dbReference type="EMBL" id="JACIBY010000003">
    <property type="protein sequence ID" value="MBB3837874.1"/>
    <property type="molecule type" value="Genomic_DNA"/>
</dbReference>
<name>A0A7W5ZL86_9BACT</name>
<feature type="domain" description="Alpha fucosidase A-like C-terminal" evidence="2">
    <location>
        <begin position="716"/>
        <end position="779"/>
    </location>
</feature>
<dbReference type="InterPro" id="IPR013780">
    <property type="entry name" value="Glyco_hydro_b"/>
</dbReference>
<dbReference type="InterPro" id="IPR054363">
    <property type="entry name" value="GH95_cat"/>
</dbReference>
<evidence type="ECO:0000313" key="5">
    <source>
        <dbReference type="Proteomes" id="UP000541352"/>
    </source>
</evidence>
<dbReference type="InterPro" id="IPR008928">
    <property type="entry name" value="6-hairpin_glycosidase_sf"/>
</dbReference>
<dbReference type="GO" id="GO:0004560">
    <property type="term" value="F:alpha-L-fucosidase activity"/>
    <property type="evidence" value="ECO:0007669"/>
    <property type="project" value="UniProtKB-EC"/>
</dbReference>
<organism evidence="4 5">
    <name type="scientific">Runella defluvii</name>
    <dbReference type="NCBI Taxonomy" id="370973"/>
    <lineage>
        <taxon>Bacteria</taxon>
        <taxon>Pseudomonadati</taxon>
        <taxon>Bacteroidota</taxon>
        <taxon>Cytophagia</taxon>
        <taxon>Cytophagales</taxon>
        <taxon>Spirosomataceae</taxon>
        <taxon>Runella</taxon>
    </lineage>
</organism>
<dbReference type="InterPro" id="IPR049053">
    <property type="entry name" value="AFCA-like_C"/>
</dbReference>
<dbReference type="PANTHER" id="PTHR31084">
    <property type="entry name" value="ALPHA-L-FUCOSIDASE 2"/>
    <property type="match status" value="1"/>
</dbReference>
<dbReference type="PIRSF" id="PIRSF007663">
    <property type="entry name" value="UCP007663"/>
    <property type="match status" value="1"/>
</dbReference>
<dbReference type="InterPro" id="IPR016518">
    <property type="entry name" value="Alpha-L-fucosidase"/>
</dbReference>
<proteinExistence type="predicted"/>
<keyword evidence="5" id="KW-1185">Reference proteome</keyword>
<accession>A0A7W5ZL86</accession>
<evidence type="ECO:0000259" key="2">
    <source>
        <dbReference type="Pfam" id="PF21307"/>
    </source>
</evidence>
<evidence type="ECO:0000259" key="1">
    <source>
        <dbReference type="Pfam" id="PF14498"/>
    </source>
</evidence>
<evidence type="ECO:0000313" key="4">
    <source>
        <dbReference type="EMBL" id="MBB3837874.1"/>
    </source>
</evidence>
<dbReference type="AlphaFoldDB" id="A0A7W5ZL86"/>
<dbReference type="Proteomes" id="UP000541352">
    <property type="component" value="Unassembled WGS sequence"/>
</dbReference>
<dbReference type="Gene3D" id="2.70.98.50">
    <property type="entry name" value="putative glycoside hydrolase family protein from bacillus halodurans"/>
    <property type="match status" value="1"/>
</dbReference>
<keyword evidence="4" id="KW-0326">Glycosidase</keyword>
<dbReference type="PANTHER" id="PTHR31084:SF0">
    <property type="entry name" value="ALPHA-L-FUCOSIDASE 2"/>
    <property type="match status" value="1"/>
</dbReference>
<keyword evidence="4" id="KW-0378">Hydrolase</keyword>
<evidence type="ECO:0000259" key="3">
    <source>
        <dbReference type="Pfam" id="PF22124"/>
    </source>
</evidence>
<reference evidence="4 5" key="1">
    <citation type="submission" date="2020-08" db="EMBL/GenBank/DDBJ databases">
        <title>Genomic Encyclopedia of Type Strains, Phase IV (KMG-IV): sequencing the most valuable type-strain genomes for metagenomic binning, comparative biology and taxonomic classification.</title>
        <authorList>
            <person name="Goeker M."/>
        </authorList>
    </citation>
    <scope>NUCLEOTIDE SEQUENCE [LARGE SCALE GENOMIC DNA]</scope>
    <source>
        <strain evidence="4 5">DSM 17976</strain>
    </source>
</reference>
<dbReference type="EC" id="3.2.1.51" evidence="4"/>
<feature type="domain" description="Glycosyl hydrolase family 95 N-terminal" evidence="1">
    <location>
        <begin position="27"/>
        <end position="284"/>
    </location>
</feature>
<comment type="caution">
    <text evidence="4">The sequence shown here is derived from an EMBL/GenBank/DDBJ whole genome shotgun (WGS) entry which is preliminary data.</text>
</comment>
<feature type="domain" description="Glycosyl hydrolase family 95 catalytic" evidence="3">
    <location>
        <begin position="311"/>
        <end position="714"/>
    </location>
</feature>
<sequence>MNKILVKIGFCLVIVGTVFGQKQPLKLWYKQPASATTPDSKEGWKDDQEWLKALPIGNGNIGAMVFGDVNKERIQLNEKTLWSGSPFDNDNPDAPKYLDEIRNLLFAGKFKEATALTNKTQICNGKGSGQGNGANVPFGCFQTLGDLWLDFGKQVDYQSYYRDLNLNEAIANVSYTQDGVTYKREYFVSGPLNALVVRLTANKAGAISFTATLNRPERFTTEAAEGELRMFGALHNGQGSDGMQYMTRLKAKLSGGTQSFLDNKLVVKNANEVILYLTASTDYLPNYPIYKGRDYKGITAANLKKAFAQPFTQTKKEHFADYQKYFNRVALTLSETADNTPTDERLAAIKTGENDNHLSQLYFQFGRYLLISSTRENTLPANLQGIWANKIQTPWNGDYHTNINIQMNYWPAEVTNLSELHLSMTQFIKDIEKPATKSASVQFGLPGWSVNPIVNVWGFTSPGEHPSWGLTSGASGWICQHLWEHYAFTKDKNYLQSVYGTLKNAARFYKAWLVVDRESGLLVSGPASSPENAFVAPDGSRGSISMGPAHDQEIIDELFGNVISAAEILNDKDAFIEELKTARKKLQPVKIGSDGRVMEWAKEYKEVEPGHRHMSHLYALYPGNAFNYSQTPQLVEAAKKSLEYRLANGGGASQTGWSAAWVTNFWARLRNGDEGLKNFNIILKQKSAPNFFNLHPPFQIDGNFGATAGLAEMLLQSHDGSIELLPALPSAWKEGEVKGLCARGGYVVDMKWKDGKLTHAQVFSKMGGTVLVKYGKNSKTLTVPKGKPATVVL</sequence>